<evidence type="ECO:0000313" key="1">
    <source>
        <dbReference type="EMBL" id="XRI68182.1"/>
    </source>
</evidence>
<gene>
    <name evidence="1" type="ORF">GL267_010495</name>
</gene>
<keyword evidence="2" id="KW-1185">Reference proteome</keyword>
<dbReference type="EMBL" id="CP127523">
    <property type="protein sequence ID" value="XRI68182.1"/>
    <property type="molecule type" value="Genomic_DNA"/>
</dbReference>
<reference evidence="1" key="1">
    <citation type="submission" date="2023-06" db="EMBL/GenBank/DDBJ databases">
        <title>Complete and circular genome of Acidithiobacillus ferrianus DSM 107098.</title>
        <authorList>
            <person name="Norris P.R."/>
            <person name="Falagan C."/>
            <person name="Moya-Beltran A."/>
            <person name="Castro M."/>
            <person name="Quatrini R."/>
            <person name="Johnson D.B."/>
        </authorList>
    </citation>
    <scope>NUCLEOTIDE SEQUENCE</scope>
    <source>
        <strain evidence="1">MG</strain>
    </source>
</reference>
<name>A0ACD5H7X6_9PROT</name>
<evidence type="ECO:0000313" key="2">
    <source>
        <dbReference type="Proteomes" id="UP000470022"/>
    </source>
</evidence>
<organism evidence="1 2">
    <name type="scientific">Acidithiobacillus ferrianus</name>
    <dbReference type="NCBI Taxonomy" id="2678518"/>
    <lineage>
        <taxon>Bacteria</taxon>
        <taxon>Pseudomonadati</taxon>
        <taxon>Pseudomonadota</taxon>
        <taxon>Acidithiobacillia</taxon>
        <taxon>Acidithiobacillales</taxon>
        <taxon>Acidithiobacillaceae</taxon>
        <taxon>Acidithiobacillus</taxon>
    </lineage>
</organism>
<protein>
    <submittedName>
        <fullName evidence="1">Rhodanese-like domain-containing protein</fullName>
    </submittedName>
</protein>
<proteinExistence type="predicted"/>
<accession>A0ACD5H7X6</accession>
<dbReference type="Proteomes" id="UP000470022">
    <property type="component" value="Chromosome"/>
</dbReference>
<sequence length="129" mass="14373">MMSKSLADYIRHARSQIREIDCDTLEDWLRSRDDVLVVDVRESGAFLEGHLPEAIHVPRGFLEALADPDYGHCHPVLATARDRTVVLYCDSGTRSALAAVTLREMGFTEVYNLSGGINVWDAEDKPVVS</sequence>